<dbReference type="EMBL" id="ANJA01001740">
    <property type="protein sequence ID" value="ETO74861.1"/>
    <property type="molecule type" value="Genomic_DNA"/>
</dbReference>
<protein>
    <submittedName>
        <fullName evidence="1">Uncharacterized protein</fullName>
    </submittedName>
</protein>
<accession>A0A081A7K0</accession>
<gene>
    <name evidence="1" type="ORF">F444_09466</name>
</gene>
<sequence>ASISVPSISQQARAHYPTSLASSMNIPPSFYLNDYSKKRVSAAHQFMI</sequence>
<feature type="non-terminal residue" evidence="1">
    <location>
        <position position="1"/>
    </location>
</feature>
<evidence type="ECO:0000313" key="1">
    <source>
        <dbReference type="EMBL" id="ETO74861.1"/>
    </source>
</evidence>
<reference evidence="1 2" key="1">
    <citation type="submission" date="2013-11" db="EMBL/GenBank/DDBJ databases">
        <title>The Genome Sequence of Phytophthora parasitica P1976.</title>
        <authorList>
            <consortium name="The Broad Institute Genomics Platform"/>
            <person name="Russ C."/>
            <person name="Tyler B."/>
            <person name="Panabieres F."/>
            <person name="Shan W."/>
            <person name="Tripathy S."/>
            <person name="Grunwald N."/>
            <person name="Machado M."/>
            <person name="Johnson C.S."/>
            <person name="Walker B."/>
            <person name="Young S."/>
            <person name="Zeng Q."/>
            <person name="Gargeya S."/>
            <person name="Fitzgerald M."/>
            <person name="Haas B."/>
            <person name="Abouelleil A."/>
            <person name="Allen A.W."/>
            <person name="Alvarado L."/>
            <person name="Arachchi H.M."/>
            <person name="Berlin A.M."/>
            <person name="Chapman S.B."/>
            <person name="Gainer-Dewar J."/>
            <person name="Goldberg J."/>
            <person name="Griggs A."/>
            <person name="Gujja S."/>
            <person name="Hansen M."/>
            <person name="Howarth C."/>
            <person name="Imamovic A."/>
            <person name="Ireland A."/>
            <person name="Larimer J."/>
            <person name="McCowan C."/>
            <person name="Murphy C."/>
            <person name="Pearson M."/>
            <person name="Poon T.W."/>
            <person name="Priest M."/>
            <person name="Roberts A."/>
            <person name="Saif S."/>
            <person name="Shea T."/>
            <person name="Sisk P."/>
            <person name="Sykes S."/>
            <person name="Wortman J."/>
            <person name="Nusbaum C."/>
            <person name="Birren B."/>
        </authorList>
    </citation>
    <scope>NUCLEOTIDE SEQUENCE [LARGE SCALE GENOMIC DNA]</scope>
    <source>
        <strain evidence="1 2">P1976</strain>
    </source>
</reference>
<dbReference type="AlphaFoldDB" id="A0A081A7K0"/>
<name>A0A081A7K0_PHYNI</name>
<evidence type="ECO:0000313" key="2">
    <source>
        <dbReference type="Proteomes" id="UP000028582"/>
    </source>
</evidence>
<proteinExistence type="predicted"/>
<comment type="caution">
    <text evidence="1">The sequence shown here is derived from an EMBL/GenBank/DDBJ whole genome shotgun (WGS) entry which is preliminary data.</text>
</comment>
<organism evidence="1 2">
    <name type="scientific">Phytophthora nicotianae P1976</name>
    <dbReference type="NCBI Taxonomy" id="1317066"/>
    <lineage>
        <taxon>Eukaryota</taxon>
        <taxon>Sar</taxon>
        <taxon>Stramenopiles</taxon>
        <taxon>Oomycota</taxon>
        <taxon>Peronosporomycetes</taxon>
        <taxon>Peronosporales</taxon>
        <taxon>Peronosporaceae</taxon>
        <taxon>Phytophthora</taxon>
    </lineage>
</organism>
<dbReference type="Proteomes" id="UP000028582">
    <property type="component" value="Unassembled WGS sequence"/>
</dbReference>